<gene>
    <name evidence="2" type="ORF">PCANC_16186</name>
</gene>
<protein>
    <submittedName>
        <fullName evidence="2">Uncharacterized protein</fullName>
    </submittedName>
</protein>
<feature type="compositionally biased region" description="Acidic residues" evidence="1">
    <location>
        <begin position="1"/>
        <end position="11"/>
    </location>
</feature>
<accession>A0A2N5UFA5</accession>
<evidence type="ECO:0000256" key="1">
    <source>
        <dbReference type="SAM" id="MobiDB-lite"/>
    </source>
</evidence>
<sequence length="89" mass="9909">MTDSSGMDEDDKDPKEEGLYSGTPFGRAHAYPHAQKKRRADAARRFGKARAGFARLSAHISLLIQEAYVSQSTLIRVPKYPYKGTKVPL</sequence>
<evidence type="ECO:0000313" key="2">
    <source>
        <dbReference type="EMBL" id="PLW36376.1"/>
    </source>
</evidence>
<evidence type="ECO:0000313" key="3">
    <source>
        <dbReference type="Proteomes" id="UP000235388"/>
    </source>
</evidence>
<keyword evidence="3" id="KW-1185">Reference proteome</keyword>
<dbReference type="EMBL" id="PGCJ01000240">
    <property type="protein sequence ID" value="PLW36376.1"/>
    <property type="molecule type" value="Genomic_DNA"/>
</dbReference>
<dbReference type="AlphaFoldDB" id="A0A2N5UFA5"/>
<comment type="caution">
    <text evidence="2">The sequence shown here is derived from an EMBL/GenBank/DDBJ whole genome shotgun (WGS) entry which is preliminary data.</text>
</comment>
<organism evidence="2 3">
    <name type="scientific">Puccinia coronata f. sp. avenae</name>
    <dbReference type="NCBI Taxonomy" id="200324"/>
    <lineage>
        <taxon>Eukaryota</taxon>
        <taxon>Fungi</taxon>
        <taxon>Dikarya</taxon>
        <taxon>Basidiomycota</taxon>
        <taxon>Pucciniomycotina</taxon>
        <taxon>Pucciniomycetes</taxon>
        <taxon>Pucciniales</taxon>
        <taxon>Pucciniaceae</taxon>
        <taxon>Puccinia</taxon>
    </lineage>
</organism>
<proteinExistence type="predicted"/>
<name>A0A2N5UFA5_9BASI</name>
<feature type="region of interest" description="Disordered" evidence="1">
    <location>
        <begin position="1"/>
        <end position="43"/>
    </location>
</feature>
<dbReference type="Proteomes" id="UP000235388">
    <property type="component" value="Unassembled WGS sequence"/>
</dbReference>
<reference evidence="2 3" key="1">
    <citation type="submission" date="2017-11" db="EMBL/GenBank/DDBJ databases">
        <title>De novo assembly and phasing of dikaryotic genomes from two isolates of Puccinia coronata f. sp. avenae, the causal agent of oat crown rust.</title>
        <authorList>
            <person name="Miller M.E."/>
            <person name="Zhang Y."/>
            <person name="Omidvar V."/>
            <person name="Sperschneider J."/>
            <person name="Schwessinger B."/>
            <person name="Raley C."/>
            <person name="Palmer J.M."/>
            <person name="Garnica D."/>
            <person name="Upadhyaya N."/>
            <person name="Rathjen J."/>
            <person name="Taylor J.M."/>
            <person name="Park R.F."/>
            <person name="Dodds P.N."/>
            <person name="Hirsch C.D."/>
            <person name="Kianian S.F."/>
            <person name="Figueroa M."/>
        </authorList>
    </citation>
    <scope>NUCLEOTIDE SEQUENCE [LARGE SCALE GENOMIC DNA]</scope>
    <source>
        <strain evidence="2">12NC29</strain>
    </source>
</reference>